<dbReference type="EMBL" id="UESZ01000001">
    <property type="protein sequence ID" value="SSA34448.1"/>
    <property type="molecule type" value="Genomic_DNA"/>
</dbReference>
<organism evidence="1 2">
    <name type="scientific">Branchiibius hedensis</name>
    <dbReference type="NCBI Taxonomy" id="672460"/>
    <lineage>
        <taxon>Bacteria</taxon>
        <taxon>Bacillati</taxon>
        <taxon>Actinomycetota</taxon>
        <taxon>Actinomycetes</taxon>
        <taxon>Micrococcales</taxon>
        <taxon>Dermacoccaceae</taxon>
        <taxon>Branchiibius</taxon>
    </lineage>
</organism>
<dbReference type="Proteomes" id="UP000250028">
    <property type="component" value="Unassembled WGS sequence"/>
</dbReference>
<dbReference type="RefSeq" id="WP_109685048.1">
    <property type="nucleotide sequence ID" value="NZ_QGDN01000001.1"/>
</dbReference>
<gene>
    <name evidence="1" type="ORF">SAMN04489750_1768</name>
</gene>
<sequence>MPTAAGPAECGRAGDSQHPYLVCNVLTSAGWKSYTSTPGDWGYAWLRGWVANRDGTISYCRAVADGSSLTCDTFTGTTWKTSAWFKTDVGYGDGNRTFLPTAAGPAECGRAGDSQHPYLVCNVLTSAGWKSYTSTPGDWGYAWLRGWVANRDGTISYCRAVADGSSLTCDTFTGTTWKTSAWFKTDVGYSN</sequence>
<evidence type="ECO:0000313" key="1">
    <source>
        <dbReference type="EMBL" id="SSA34448.1"/>
    </source>
</evidence>
<reference evidence="2" key="1">
    <citation type="submission" date="2016-10" db="EMBL/GenBank/DDBJ databases">
        <authorList>
            <person name="Varghese N."/>
            <person name="Submissions S."/>
        </authorList>
    </citation>
    <scope>NUCLEOTIDE SEQUENCE [LARGE SCALE GENOMIC DNA]</scope>
    <source>
        <strain evidence="2">DSM 22951</strain>
    </source>
</reference>
<dbReference type="OrthoDB" id="2677885at2"/>
<dbReference type="AlphaFoldDB" id="A0A2Y8ZT79"/>
<protein>
    <submittedName>
        <fullName evidence="1">Uncharacterized protein</fullName>
    </submittedName>
</protein>
<name>A0A2Y8ZT79_9MICO</name>
<keyword evidence="2" id="KW-1185">Reference proteome</keyword>
<evidence type="ECO:0000313" key="2">
    <source>
        <dbReference type="Proteomes" id="UP000250028"/>
    </source>
</evidence>
<accession>A0A2Y8ZT79</accession>
<proteinExistence type="predicted"/>